<dbReference type="PANTHER" id="PTHR36846:SF1">
    <property type="entry name" value="PROTEIN VIAA"/>
    <property type="match status" value="1"/>
</dbReference>
<keyword evidence="1" id="KW-0175">Coiled coil</keyword>
<feature type="domain" description="VWFA" evidence="2">
    <location>
        <begin position="312"/>
        <end position="412"/>
    </location>
</feature>
<dbReference type="Gene3D" id="3.40.50.410">
    <property type="entry name" value="von Willebrand factor, type A domain"/>
    <property type="match status" value="1"/>
</dbReference>
<dbReference type="EMBL" id="FNEM01000006">
    <property type="protein sequence ID" value="SDJ26156.1"/>
    <property type="molecule type" value="Genomic_DNA"/>
</dbReference>
<dbReference type="SUPFAM" id="SSF53300">
    <property type="entry name" value="vWA-like"/>
    <property type="match status" value="1"/>
</dbReference>
<proteinExistence type="predicted"/>
<sequence length="494" mass="55796">MITEALQQSIEHSYASILAASPTLNAQLAATLDQLEANARQTLEEESPYGPFYQQLQQAEAQLDRNDNTVAALQQDWQAYRDCLASLKLPTNQGFWQGQMRRAVQQPDSVHLIRRLLLRDWRKQLERSEAKWELDRLALLRTEMLAQLKAWLDTLIELSRNFERLGLEPGFLVDFSAGQLSQDDVETLKRWCDYLADNPGVLDLCHRIGKQRKPSYSTHYETVSVRRLREVNCPNAPAKEELVGLRLDQQLSHTLPSELALLGDEDTALLFDLKYLERQLQTFEMRGWQPERTWVNVDELKPVSTEDNLGPMVICVDSSLSMQGQPEKVAKALALFLAATGRSGQRKCFLINFSTDIETLNLSDDGALPKLLGFLTRSFHGGTDVAPAIDVALEVLGQDDYRNADMVVVSDFVLADLPAVTLNAMGEQRRCGNRFYSVVIGEQLNQSHFQTLFDCQWQYLADQGDIIERLRDSHADAEMDHDIAMALTAIQGSA</sequence>
<dbReference type="PANTHER" id="PTHR36846">
    <property type="entry name" value="PROTEIN VIAA"/>
    <property type="match status" value="1"/>
</dbReference>
<feature type="coiled-coil region" evidence="1">
    <location>
        <begin position="25"/>
        <end position="76"/>
    </location>
</feature>
<reference evidence="4" key="1">
    <citation type="submission" date="2016-10" db="EMBL/GenBank/DDBJ databases">
        <authorList>
            <person name="Varghese N."/>
            <person name="Submissions S."/>
        </authorList>
    </citation>
    <scope>NUCLEOTIDE SEQUENCE [LARGE SCALE GENOMIC DNA]</scope>
    <source>
        <strain evidence="4">DSM 23317</strain>
    </source>
</reference>
<organism evidence="3 4">
    <name type="scientific">Ferrimonas sediminum</name>
    <dbReference type="NCBI Taxonomy" id="718193"/>
    <lineage>
        <taxon>Bacteria</taxon>
        <taxon>Pseudomonadati</taxon>
        <taxon>Pseudomonadota</taxon>
        <taxon>Gammaproteobacteria</taxon>
        <taxon>Alteromonadales</taxon>
        <taxon>Ferrimonadaceae</taxon>
        <taxon>Ferrimonas</taxon>
    </lineage>
</organism>
<dbReference type="OrthoDB" id="387240at2"/>
<keyword evidence="4" id="KW-1185">Reference proteome</keyword>
<evidence type="ECO:0000313" key="3">
    <source>
        <dbReference type="EMBL" id="SDJ26156.1"/>
    </source>
</evidence>
<name>A0A1G8SAA2_9GAMM</name>
<dbReference type="InterPro" id="IPR002035">
    <property type="entry name" value="VWF_A"/>
</dbReference>
<dbReference type="InterPro" id="IPR036465">
    <property type="entry name" value="vWFA_dom_sf"/>
</dbReference>
<protein>
    <recommendedName>
        <fullName evidence="2">VWFA domain-containing protein</fullName>
    </recommendedName>
</protein>
<dbReference type="GO" id="GO:0005829">
    <property type="term" value="C:cytosol"/>
    <property type="evidence" value="ECO:0007669"/>
    <property type="project" value="TreeGrafter"/>
</dbReference>
<accession>A0A1G8SAA2</accession>
<evidence type="ECO:0000256" key="1">
    <source>
        <dbReference type="SAM" id="Coils"/>
    </source>
</evidence>
<dbReference type="Pfam" id="PF13519">
    <property type="entry name" value="VWA_2"/>
    <property type="match status" value="1"/>
</dbReference>
<dbReference type="RefSeq" id="WP_090365025.1">
    <property type="nucleotide sequence ID" value="NZ_FNEM01000006.1"/>
</dbReference>
<evidence type="ECO:0000313" key="4">
    <source>
        <dbReference type="Proteomes" id="UP000199527"/>
    </source>
</evidence>
<gene>
    <name evidence="3" type="ORF">SAMN04488540_106118</name>
</gene>
<evidence type="ECO:0000259" key="2">
    <source>
        <dbReference type="Pfam" id="PF13519"/>
    </source>
</evidence>
<dbReference type="AlphaFoldDB" id="A0A1G8SAA2"/>
<dbReference type="Proteomes" id="UP000199527">
    <property type="component" value="Unassembled WGS sequence"/>
</dbReference>